<gene>
    <name evidence="1" type="ORF">ACFOUW_32660</name>
</gene>
<dbReference type="SUPFAM" id="SSF48371">
    <property type="entry name" value="ARM repeat"/>
    <property type="match status" value="1"/>
</dbReference>
<evidence type="ECO:0000313" key="1">
    <source>
        <dbReference type="EMBL" id="MFC3765626.1"/>
    </source>
</evidence>
<comment type="caution">
    <text evidence="1">The sequence shown here is derived from an EMBL/GenBank/DDBJ whole genome shotgun (WGS) entry which is preliminary data.</text>
</comment>
<dbReference type="Proteomes" id="UP001595699">
    <property type="component" value="Unassembled WGS sequence"/>
</dbReference>
<evidence type="ECO:0000313" key="2">
    <source>
        <dbReference type="Proteomes" id="UP001595699"/>
    </source>
</evidence>
<dbReference type="RefSeq" id="WP_205116508.1">
    <property type="nucleotide sequence ID" value="NZ_JAFBCM010000001.1"/>
</dbReference>
<dbReference type="InterPro" id="IPR016024">
    <property type="entry name" value="ARM-type_fold"/>
</dbReference>
<name>A0ABV7YJX9_9ACTN</name>
<keyword evidence="2" id="KW-1185">Reference proteome</keyword>
<accession>A0ABV7YJX9</accession>
<protein>
    <submittedName>
        <fullName evidence="1">Uncharacterized protein</fullName>
    </submittedName>
</protein>
<reference evidence="2" key="1">
    <citation type="journal article" date="2019" name="Int. J. Syst. Evol. Microbiol.">
        <title>The Global Catalogue of Microorganisms (GCM) 10K type strain sequencing project: providing services to taxonomists for standard genome sequencing and annotation.</title>
        <authorList>
            <consortium name="The Broad Institute Genomics Platform"/>
            <consortium name="The Broad Institute Genome Sequencing Center for Infectious Disease"/>
            <person name="Wu L."/>
            <person name="Ma J."/>
        </authorList>
    </citation>
    <scope>NUCLEOTIDE SEQUENCE [LARGE SCALE GENOMIC DNA]</scope>
    <source>
        <strain evidence="2">CGMCC 4.7241</strain>
    </source>
</reference>
<proteinExistence type="predicted"/>
<dbReference type="EMBL" id="JBHRZH010000041">
    <property type="protein sequence ID" value="MFC3765626.1"/>
    <property type="molecule type" value="Genomic_DNA"/>
</dbReference>
<sequence>MHAADLAAAVDALPSPQRTHRIAVEARRLLGSPELRELLDELAAGDLAARQVGLVVAEAAGDAAYLERALDDPAPAVQRRAISVAANLPAVSDEALARGYADAPAWRRKWLARVVRRSRRGTLASMLLDVARAQWGDDEAVGLFTACDSATIARLLPDLDHLLGVGDWSRLGARHAELLLTYAESVLPKLGDDQTRAYWWSTAGAGVVAAAEHQPERAWRAIEQGLPRHALPPAIADGLGRFAGLDPEGTLLLRLLTTPERADAVRAHALRPSLLRRLRVLTDEQVATIGRIVWANPRSVQGVLEALPPLRRAAVFGLVTRSLDLSQTVIDEGVLDALPHDVRHRHAQRMLGVPAVRESTAATWRVTAQLAFDEAFTVLQQEVRRADAGERAAVYRAILTATGRSRSVAVVRQTAEWLARLRNDQDPVRQAALQGVAELPPSLLAGDQVPAWEVLLTDALNARDCSWGTRHALTSLAESAVRQGALRGDNALLEWGIQAHERIAGQSGVVSLSGLCDGLPRGREREVYARLRGLLDAYAARDQWGLAFQAAWAFGKRAYAIDHLQDLLARAARSEYDGIAQSGISLWLRDPAKRGERTEQLLTEDLQRARWGAIWAVVTERRTDLLDPILADPDQTLRFSQNHPAWYVRPSALRRWLPRQHVAYRDLLDVVARDSELPVWTRSAAVGMIGRLPMIGLAAVRPFLESAEVPIAEAALGSLAWVDQPAELLPELLQFAGDDLARVATYAATRAARYVPPSQLAGMLRPLLVGDGVKITSRKEAARLLGEHRPPGAMAILAEAWPSAHRDVQAAITSVVSRRLLDDSAAWPLLDEAAAGPTAAATTLAGVRPYDVAERHRVRFAGLIAAVSQHPERDVAQLGFHALGHWVRQLPSAPALCRAALVDLDRPWTVWQAACSSLVSCLLVVPDSPELPATIRDLLAADPGTPDAGAERDRPALRRLGKLVDDLVRSAIWSNLRTALLAAASALADAPFLLQRRIALLVAAVPWSSPAPALTELAGLVADRPAAAVRLAGLVPDGLHRNQAHWHPADLEPAIDQLAARVDLAGGLLALHLTHAAGHRLHWPAEWRARLVALRAHPHPDVREATLDIATASS</sequence>
<organism evidence="1 2">
    <name type="scientific">Tenggerimyces flavus</name>
    <dbReference type="NCBI Taxonomy" id="1708749"/>
    <lineage>
        <taxon>Bacteria</taxon>
        <taxon>Bacillati</taxon>
        <taxon>Actinomycetota</taxon>
        <taxon>Actinomycetes</taxon>
        <taxon>Propionibacteriales</taxon>
        <taxon>Nocardioidaceae</taxon>
        <taxon>Tenggerimyces</taxon>
    </lineage>
</organism>